<proteinExistence type="predicted"/>
<dbReference type="Proteomes" id="UP000507470">
    <property type="component" value="Unassembled WGS sequence"/>
</dbReference>
<dbReference type="EMBL" id="CACVKT020007780">
    <property type="protein sequence ID" value="CAC5410608.1"/>
    <property type="molecule type" value="Genomic_DNA"/>
</dbReference>
<gene>
    <name evidence="2" type="ORF">MCOR_43782</name>
</gene>
<keyword evidence="3" id="KW-1185">Reference proteome</keyword>
<evidence type="ECO:0000313" key="3">
    <source>
        <dbReference type="Proteomes" id="UP000507470"/>
    </source>
</evidence>
<evidence type="ECO:0000256" key="1">
    <source>
        <dbReference type="SAM" id="MobiDB-lite"/>
    </source>
</evidence>
<reference evidence="2 3" key="1">
    <citation type="submission" date="2020-06" db="EMBL/GenBank/DDBJ databases">
        <authorList>
            <person name="Li R."/>
            <person name="Bekaert M."/>
        </authorList>
    </citation>
    <scope>NUCLEOTIDE SEQUENCE [LARGE SCALE GENOMIC DNA]</scope>
    <source>
        <strain evidence="3">wild</strain>
    </source>
</reference>
<name>A0A6J8DPT3_MYTCO</name>
<dbReference type="OrthoDB" id="5948939at2759"/>
<evidence type="ECO:0000313" key="2">
    <source>
        <dbReference type="EMBL" id="CAC5410608.1"/>
    </source>
</evidence>
<sequence>MGSKKIQFCLDDKEELFQRKIMSDEGFSKLQDCGGFELLRCQSNCRILEVISGKCTPESLSSNIGGQSKIYIRPIQTNLSLNSVAQIANQTEIKEKCRFCDKDILITDLRDRLKDCDVYVQHVQPSEPFAETQSTSTVNLQTDSDSVDNSDEDLPDLYSPSLARHNNETTTEMTGQTENLLKQTINSCIDFCTENKVTDPVDILRHIKEKIVCGRDLDLADDPTTNDGETSFIMVDRNTLLQSAFEEMPALTDLRLTLPVQFYEEVL</sequence>
<feature type="compositionally biased region" description="Polar residues" evidence="1">
    <location>
        <begin position="131"/>
        <end position="144"/>
    </location>
</feature>
<protein>
    <submittedName>
        <fullName evidence="2">Uncharacterized protein</fullName>
    </submittedName>
</protein>
<accession>A0A6J8DPT3</accession>
<organism evidence="2 3">
    <name type="scientific">Mytilus coruscus</name>
    <name type="common">Sea mussel</name>
    <dbReference type="NCBI Taxonomy" id="42192"/>
    <lineage>
        <taxon>Eukaryota</taxon>
        <taxon>Metazoa</taxon>
        <taxon>Spiralia</taxon>
        <taxon>Lophotrochozoa</taxon>
        <taxon>Mollusca</taxon>
        <taxon>Bivalvia</taxon>
        <taxon>Autobranchia</taxon>
        <taxon>Pteriomorphia</taxon>
        <taxon>Mytilida</taxon>
        <taxon>Mytiloidea</taxon>
        <taxon>Mytilidae</taxon>
        <taxon>Mytilinae</taxon>
        <taxon>Mytilus</taxon>
    </lineage>
</organism>
<dbReference type="AlphaFoldDB" id="A0A6J8DPT3"/>
<feature type="region of interest" description="Disordered" evidence="1">
    <location>
        <begin position="130"/>
        <end position="152"/>
    </location>
</feature>